<dbReference type="Proteomes" id="UP000620366">
    <property type="component" value="Unassembled WGS sequence"/>
</dbReference>
<evidence type="ECO:0000256" key="2">
    <source>
        <dbReference type="ARBA" id="ARBA00022670"/>
    </source>
</evidence>
<evidence type="ECO:0000256" key="1">
    <source>
        <dbReference type="ARBA" id="ARBA00022517"/>
    </source>
</evidence>
<dbReference type="CDD" id="cd16332">
    <property type="entry name" value="Prp-like"/>
    <property type="match status" value="1"/>
</dbReference>
<dbReference type="PANTHER" id="PTHR39178">
    <property type="entry name" value="HYPOTHETICAL RIBOSOME-ASSOCIATED PROTEIN"/>
    <property type="match status" value="1"/>
</dbReference>
<evidence type="ECO:0000256" key="4">
    <source>
        <dbReference type="ARBA" id="ARBA00022807"/>
    </source>
</evidence>
<keyword evidence="4" id="KW-0788">Thiol protease</keyword>
<reference evidence="7" key="1">
    <citation type="submission" date="2020-08" db="EMBL/GenBank/DDBJ databases">
        <title>Genome public.</title>
        <authorList>
            <person name="Liu C."/>
            <person name="Sun Q."/>
        </authorList>
    </citation>
    <scope>NUCLEOTIDE SEQUENCE</scope>
    <source>
        <strain evidence="7">BX7</strain>
    </source>
</reference>
<evidence type="ECO:0000313" key="7">
    <source>
        <dbReference type="EMBL" id="MBC8535204.1"/>
    </source>
</evidence>
<dbReference type="GO" id="GO:0006508">
    <property type="term" value="P:proteolysis"/>
    <property type="evidence" value="ECO:0007669"/>
    <property type="project" value="UniProtKB-KW"/>
</dbReference>
<dbReference type="GO" id="GO:0008234">
    <property type="term" value="F:cysteine-type peptidase activity"/>
    <property type="evidence" value="ECO:0007669"/>
    <property type="project" value="UniProtKB-KW"/>
</dbReference>
<accession>A0A926HSV0</accession>
<name>A0A926HSV0_9FIRM</name>
<keyword evidence="2 7" id="KW-0645">Protease</keyword>
<dbReference type="SUPFAM" id="SSF118010">
    <property type="entry name" value="TM1457-like"/>
    <property type="match status" value="1"/>
</dbReference>
<evidence type="ECO:0000256" key="6">
    <source>
        <dbReference type="ARBA" id="ARBA00044538"/>
    </source>
</evidence>
<comment type="similarity">
    <text evidence="5">Belongs to the Prp family.</text>
</comment>
<protein>
    <recommendedName>
        <fullName evidence="6">Ribosomal processing cysteine protease Prp</fullName>
    </recommendedName>
</protein>
<dbReference type="Pfam" id="PF04327">
    <property type="entry name" value="Peptidase_Prp"/>
    <property type="match status" value="1"/>
</dbReference>
<keyword evidence="8" id="KW-1185">Reference proteome</keyword>
<dbReference type="InterPro" id="IPR007422">
    <property type="entry name" value="Peptidase_Prp"/>
</dbReference>
<evidence type="ECO:0000313" key="8">
    <source>
        <dbReference type="Proteomes" id="UP000620366"/>
    </source>
</evidence>
<dbReference type="GO" id="GO:0042254">
    <property type="term" value="P:ribosome biogenesis"/>
    <property type="evidence" value="ECO:0007669"/>
    <property type="project" value="UniProtKB-KW"/>
</dbReference>
<proteinExistence type="inferred from homology"/>
<dbReference type="AlphaFoldDB" id="A0A926HSV0"/>
<dbReference type="Gene3D" id="3.30.70.1490">
    <property type="entry name" value="Cysteine protease Prp"/>
    <property type="match status" value="1"/>
</dbReference>
<organism evidence="7 8">
    <name type="scientific">Feifania hominis</name>
    <dbReference type="NCBI Taxonomy" id="2763660"/>
    <lineage>
        <taxon>Bacteria</taxon>
        <taxon>Bacillati</taxon>
        <taxon>Bacillota</taxon>
        <taxon>Clostridia</taxon>
        <taxon>Eubacteriales</taxon>
        <taxon>Feifaniaceae</taxon>
        <taxon>Feifania</taxon>
    </lineage>
</organism>
<dbReference type="PANTHER" id="PTHR39178:SF1">
    <property type="entry name" value="RIBOSOMAL-PROCESSING CYSTEINE PROTEASE PRP"/>
    <property type="match status" value="1"/>
</dbReference>
<dbReference type="RefSeq" id="WP_249298840.1">
    <property type="nucleotide sequence ID" value="NZ_JACRSP010000001.1"/>
</dbReference>
<evidence type="ECO:0000256" key="3">
    <source>
        <dbReference type="ARBA" id="ARBA00022801"/>
    </source>
</evidence>
<dbReference type="InterPro" id="IPR036764">
    <property type="entry name" value="Peptidase_Prp_sf"/>
</dbReference>
<keyword evidence="3" id="KW-0378">Hydrolase</keyword>
<keyword evidence="1" id="KW-0690">Ribosome biogenesis</keyword>
<sequence>MTRAIFRTRAQRILGFEISGHSGYAEAGEDIVCAGVSSAVQLTVNAVVEIIGVAAQVRSRREDAFVSLTLPGEMDDECMQQCQIALRALLLQLELLEEECPEFLNVIHSEV</sequence>
<gene>
    <name evidence="7" type="ORF">H8695_00635</name>
</gene>
<comment type="caution">
    <text evidence="7">The sequence shown here is derived from an EMBL/GenBank/DDBJ whole genome shotgun (WGS) entry which is preliminary data.</text>
</comment>
<dbReference type="EMBL" id="JACRSP010000001">
    <property type="protein sequence ID" value="MBC8535204.1"/>
    <property type="molecule type" value="Genomic_DNA"/>
</dbReference>
<evidence type="ECO:0000256" key="5">
    <source>
        <dbReference type="ARBA" id="ARBA00044503"/>
    </source>
</evidence>